<dbReference type="InterPro" id="IPR051463">
    <property type="entry name" value="Peptidase_U62_metallo"/>
</dbReference>
<feature type="domain" description="Metalloprotease TldD/E C-terminal" evidence="6">
    <location>
        <begin position="213"/>
        <end position="441"/>
    </location>
</feature>
<evidence type="ECO:0000259" key="6">
    <source>
        <dbReference type="Pfam" id="PF19289"/>
    </source>
</evidence>
<protein>
    <submittedName>
        <fullName evidence="9">PmbA/TldD family protein</fullName>
    </submittedName>
</protein>
<dbReference type="GO" id="GO:0005829">
    <property type="term" value="C:cytosol"/>
    <property type="evidence" value="ECO:0007669"/>
    <property type="project" value="TreeGrafter"/>
</dbReference>
<evidence type="ECO:0000313" key="9">
    <source>
        <dbReference type="EMBL" id="KKH46058.1"/>
    </source>
</evidence>
<dbReference type="InterPro" id="IPR002510">
    <property type="entry name" value="Metalloprtase-TldD/E_N"/>
</dbReference>
<name>A0A0F8N5Q5_METMZ</name>
<dbReference type="InterPro" id="IPR025502">
    <property type="entry name" value="TldD"/>
</dbReference>
<dbReference type="Pfam" id="PF19289">
    <property type="entry name" value="PmbA_TldD_3rd"/>
    <property type="match status" value="1"/>
</dbReference>
<dbReference type="Pfam" id="PF19290">
    <property type="entry name" value="PmbA_TldD_2nd"/>
    <property type="match status" value="1"/>
</dbReference>
<evidence type="ECO:0000313" key="8">
    <source>
        <dbReference type="EMBL" id="KKH40096.1"/>
    </source>
</evidence>
<reference evidence="10 11" key="1">
    <citation type="journal article" date="2015" name="ISME J.">
        <title>Genomic and phenotypic differentiation among Methanosarcina mazei populations from Columbia River sediment.</title>
        <authorList>
            <person name="Youngblut N.D."/>
            <person name="Wirth J.S."/>
            <person name="Henriksen J.R."/>
            <person name="Smith M."/>
            <person name="Simon H."/>
            <person name="Metcalf W.W."/>
            <person name="Whitaker R.J."/>
        </authorList>
    </citation>
    <scope>NUCLEOTIDE SEQUENCE [LARGE SCALE GENOMIC DNA]</scope>
    <source>
        <strain evidence="8 11">1.H.A.1A.4</strain>
        <strain evidence="9 10">1.H.A.2.1</strain>
    </source>
</reference>
<evidence type="ECO:0000256" key="2">
    <source>
        <dbReference type="ARBA" id="ARBA00022670"/>
    </source>
</evidence>
<dbReference type="InterPro" id="IPR045569">
    <property type="entry name" value="Metalloprtase-TldD/E_C"/>
</dbReference>
<proteinExistence type="inferred from homology"/>
<dbReference type="InterPro" id="IPR045570">
    <property type="entry name" value="Metalloprtase-TldD/E_cen_dom"/>
</dbReference>
<dbReference type="GO" id="GO:0006508">
    <property type="term" value="P:proteolysis"/>
    <property type="evidence" value="ECO:0007669"/>
    <property type="project" value="UniProtKB-KW"/>
</dbReference>
<dbReference type="Proteomes" id="UP000034259">
    <property type="component" value="Unassembled WGS sequence"/>
</dbReference>
<gene>
    <name evidence="8" type="ORF">DU71_07280</name>
    <name evidence="9" type="ORF">DU72_07650</name>
</gene>
<dbReference type="InterPro" id="IPR036059">
    <property type="entry name" value="TldD/PmbA_sf"/>
</dbReference>
<feature type="domain" description="Metalloprotease TldD/E N-terminal" evidence="5">
    <location>
        <begin position="7"/>
        <end position="69"/>
    </location>
</feature>
<keyword evidence="4" id="KW-0482">Metalloprotease</keyword>
<dbReference type="Gene3D" id="3.30.2290.10">
    <property type="entry name" value="PmbA/TldD superfamily"/>
    <property type="match status" value="1"/>
</dbReference>
<dbReference type="InterPro" id="IPR035068">
    <property type="entry name" value="TldD/PmbA_N"/>
</dbReference>
<dbReference type="GO" id="GO:0008237">
    <property type="term" value="F:metallopeptidase activity"/>
    <property type="evidence" value="ECO:0007669"/>
    <property type="project" value="UniProtKB-KW"/>
</dbReference>
<keyword evidence="2" id="KW-0645">Protease</keyword>
<comment type="caution">
    <text evidence="9">The sequence shown here is derived from an EMBL/GenBank/DDBJ whole genome shotgun (WGS) entry which is preliminary data.</text>
</comment>
<dbReference type="EMBL" id="JJQK01000243">
    <property type="protein sequence ID" value="KKH46058.1"/>
    <property type="molecule type" value="Genomic_DNA"/>
</dbReference>
<dbReference type="PIRSF" id="PIRSF004919">
    <property type="entry name" value="TldD"/>
    <property type="match status" value="1"/>
</dbReference>
<evidence type="ECO:0000256" key="3">
    <source>
        <dbReference type="ARBA" id="ARBA00022801"/>
    </source>
</evidence>
<evidence type="ECO:0000256" key="1">
    <source>
        <dbReference type="ARBA" id="ARBA00005836"/>
    </source>
</evidence>
<dbReference type="PANTHER" id="PTHR30624">
    <property type="entry name" value="UNCHARACTERIZED PROTEIN TLDD AND PMBA"/>
    <property type="match status" value="1"/>
</dbReference>
<comment type="similarity">
    <text evidence="1">Belongs to the peptidase U62 family.</text>
</comment>
<evidence type="ECO:0000256" key="4">
    <source>
        <dbReference type="ARBA" id="ARBA00023049"/>
    </source>
</evidence>
<dbReference type="Proteomes" id="UP000034672">
    <property type="component" value="Unassembled WGS sequence"/>
</dbReference>
<accession>A0A0F8N5Q5</accession>
<evidence type="ECO:0000259" key="5">
    <source>
        <dbReference type="Pfam" id="PF01523"/>
    </source>
</evidence>
<evidence type="ECO:0000313" key="11">
    <source>
        <dbReference type="Proteomes" id="UP000034672"/>
    </source>
</evidence>
<evidence type="ECO:0000313" key="10">
    <source>
        <dbReference type="Proteomes" id="UP000034259"/>
    </source>
</evidence>
<sequence>MQDIKFYDCRVIEGSSTSIVLDNGKIEEISRNFTKGAGIRALCGGSWGYTAVEGDINLKRGVEAASKLAFSMNASTPKEDVELAAVASPEVRDLPEVRINPRDIAIEEKVSLLKSIEEHAQLEGVHSTKVMYLESEFKVDYRNSEGLECEYELLNVGFAVSAVASENGVYQAGRESRFGYGYELFENENVLELAGKAGKTALELLKAKTPTGGEMPVVLDQELAGVFAHEAVGHASEADLVLEGDSILENRIGEQIASPLITIIDDPTLHEFGYYPFDAEGSESKRTEIIKDGIFNSYLHSRETAAKLGGTPGNCRAQGYSMPVVRMSNTFIDNGDSRFEEMLEEVKDGMYLIGSRGGQVNTGEGIFQFNAEKGYLIKNGELTGLLRDVSLSGKTLEILNHVTLVGNDLKMTAGRCGKAGQLVPVSDGSPHIAISKALVGGA</sequence>
<dbReference type="PANTHER" id="PTHR30624:SF0">
    <property type="entry name" value="METALLOPROTEASE SLR0863"/>
    <property type="match status" value="1"/>
</dbReference>
<dbReference type="AlphaFoldDB" id="A0A0F8N5Q5"/>
<organism evidence="9 10">
    <name type="scientific">Methanosarcina mazei</name>
    <name type="common">Methanosarcina frisia</name>
    <dbReference type="NCBI Taxonomy" id="2209"/>
    <lineage>
        <taxon>Archaea</taxon>
        <taxon>Methanobacteriati</taxon>
        <taxon>Methanobacteriota</taxon>
        <taxon>Stenosarchaea group</taxon>
        <taxon>Methanomicrobia</taxon>
        <taxon>Methanosarcinales</taxon>
        <taxon>Methanosarcinaceae</taxon>
        <taxon>Methanosarcina</taxon>
    </lineage>
</organism>
<keyword evidence="3" id="KW-0378">Hydrolase</keyword>
<dbReference type="Pfam" id="PF01523">
    <property type="entry name" value="PmbA_TldD_1st"/>
    <property type="match status" value="1"/>
</dbReference>
<dbReference type="SUPFAM" id="SSF111283">
    <property type="entry name" value="Putative modulator of DNA gyrase, PmbA/TldD"/>
    <property type="match status" value="1"/>
</dbReference>
<dbReference type="EMBL" id="JJQI01000053">
    <property type="protein sequence ID" value="KKH40096.1"/>
    <property type="molecule type" value="Genomic_DNA"/>
</dbReference>
<evidence type="ECO:0000259" key="7">
    <source>
        <dbReference type="Pfam" id="PF19290"/>
    </source>
</evidence>
<feature type="domain" description="Metalloprotease TldD/E central" evidence="7">
    <location>
        <begin position="100"/>
        <end position="205"/>
    </location>
</feature>
<dbReference type="PATRIC" id="fig|2209.52.peg.1605"/>